<evidence type="ECO:0000313" key="2">
    <source>
        <dbReference type="Proteomes" id="UP000494119"/>
    </source>
</evidence>
<dbReference type="AlphaFoldDB" id="A0A6J5FTK4"/>
<reference evidence="1 2" key="1">
    <citation type="submission" date="2020-04" db="EMBL/GenBank/DDBJ databases">
        <authorList>
            <person name="De Canck E."/>
        </authorList>
    </citation>
    <scope>NUCLEOTIDE SEQUENCE [LARGE SCALE GENOMIC DNA]</scope>
    <source>
        <strain evidence="1 2">LMG 28688</strain>
    </source>
</reference>
<gene>
    <name evidence="1" type="ORF">LMG28688_01890</name>
</gene>
<evidence type="ECO:0000313" key="1">
    <source>
        <dbReference type="EMBL" id="CAB3784541.1"/>
    </source>
</evidence>
<accession>A0A6J5FTK4</accession>
<keyword evidence="2" id="KW-1185">Reference proteome</keyword>
<dbReference type="Proteomes" id="UP000494119">
    <property type="component" value="Unassembled WGS sequence"/>
</dbReference>
<sequence length="67" mass="7108">MHVAWASFMSASAAPVTAVTVAIFFASVVAARTPEVARIVLRRQQASRPLPTAIANDTMKNEACHVA</sequence>
<name>A0A6J5FTK4_9BURK</name>
<protein>
    <submittedName>
        <fullName evidence="1">Uncharacterized protein</fullName>
    </submittedName>
</protein>
<proteinExistence type="predicted"/>
<organism evidence="1 2">
    <name type="scientific">Paraburkholderia caffeinitolerans</name>
    <dbReference type="NCBI Taxonomy" id="1723730"/>
    <lineage>
        <taxon>Bacteria</taxon>
        <taxon>Pseudomonadati</taxon>
        <taxon>Pseudomonadota</taxon>
        <taxon>Betaproteobacteria</taxon>
        <taxon>Burkholderiales</taxon>
        <taxon>Burkholderiaceae</taxon>
        <taxon>Paraburkholderia</taxon>
    </lineage>
</organism>
<dbReference type="EMBL" id="CADIKL010000007">
    <property type="protein sequence ID" value="CAB3784541.1"/>
    <property type="molecule type" value="Genomic_DNA"/>
</dbReference>